<dbReference type="STRING" id="314344.AL013_06175"/>
<dbReference type="EMBL" id="AATS01000010">
    <property type="protein sequence ID" value="EAU54250.1"/>
    <property type="molecule type" value="Genomic_DNA"/>
</dbReference>
<dbReference type="SUPFAM" id="SSF140566">
    <property type="entry name" value="FlgN-like"/>
    <property type="match status" value="1"/>
</dbReference>
<dbReference type="InterPro" id="IPR007809">
    <property type="entry name" value="FlgN-like"/>
</dbReference>
<proteinExistence type="inferred from homology"/>
<evidence type="ECO:0000256" key="3">
    <source>
        <dbReference type="ARBA" id="ARBA00022795"/>
    </source>
</evidence>
<evidence type="ECO:0000256" key="1">
    <source>
        <dbReference type="ARBA" id="ARBA00002397"/>
    </source>
</evidence>
<sequence>MSELHALLTRMDACARELESVANAEYEAIRILDGDQIMALTDRRIIIHQCLAKLEEDGRALRTRARIPEEMTMEVLIDLFAGNQASEFQALRRNLYERMIYIDRQSQENSLRLRAAYNVSSTILQHLGLVQKEQPYGRTAVR</sequence>
<protein>
    <recommendedName>
        <fullName evidence="6">Flagellar protein FlgN</fullName>
    </recommendedName>
</protein>
<dbReference type="InParanoid" id="Q0EYE2"/>
<evidence type="ECO:0000313" key="5">
    <source>
        <dbReference type="Proteomes" id="UP000005297"/>
    </source>
</evidence>
<comment type="function">
    <text evidence="1">Required for the efficient initiation of filament assembly.</text>
</comment>
<dbReference type="Pfam" id="PF05130">
    <property type="entry name" value="FlgN"/>
    <property type="match status" value="1"/>
</dbReference>
<evidence type="ECO:0008006" key="6">
    <source>
        <dbReference type="Google" id="ProtNLM"/>
    </source>
</evidence>
<evidence type="ECO:0000313" key="4">
    <source>
        <dbReference type="EMBL" id="EAU54250.1"/>
    </source>
</evidence>
<dbReference type="HOGENOM" id="CLU_1813489_0_0_0"/>
<comment type="caution">
    <text evidence="4">The sequence shown here is derived from an EMBL/GenBank/DDBJ whole genome shotgun (WGS) entry which is preliminary data.</text>
</comment>
<organism evidence="4 5">
    <name type="scientific">Mariprofundus ferrooxydans PV-1</name>
    <dbReference type="NCBI Taxonomy" id="314345"/>
    <lineage>
        <taxon>Bacteria</taxon>
        <taxon>Pseudomonadati</taxon>
        <taxon>Pseudomonadota</taxon>
        <taxon>Candidatius Mariprofundia</taxon>
        <taxon>Mariprofundales</taxon>
        <taxon>Mariprofundaceae</taxon>
        <taxon>Mariprofundus</taxon>
    </lineage>
</organism>
<evidence type="ECO:0000256" key="2">
    <source>
        <dbReference type="ARBA" id="ARBA00007703"/>
    </source>
</evidence>
<dbReference type="InterPro" id="IPR036679">
    <property type="entry name" value="FlgN-like_sf"/>
</dbReference>
<name>Q0EYE2_9PROT</name>
<accession>Q0EYE2</accession>
<dbReference type="Proteomes" id="UP000005297">
    <property type="component" value="Unassembled WGS sequence"/>
</dbReference>
<dbReference type="AlphaFoldDB" id="Q0EYE2"/>
<keyword evidence="5" id="KW-1185">Reference proteome</keyword>
<gene>
    <name evidence="4" type="ORF">SPV1_05799</name>
</gene>
<reference evidence="4 5" key="1">
    <citation type="submission" date="2006-09" db="EMBL/GenBank/DDBJ databases">
        <authorList>
            <person name="Emerson D."/>
            <person name="Ferriera S."/>
            <person name="Johnson J."/>
            <person name="Kravitz S."/>
            <person name="Halpern A."/>
            <person name="Remington K."/>
            <person name="Beeson K."/>
            <person name="Tran B."/>
            <person name="Rogers Y.-H."/>
            <person name="Friedman R."/>
            <person name="Venter J.C."/>
        </authorList>
    </citation>
    <scope>NUCLEOTIDE SEQUENCE [LARGE SCALE GENOMIC DNA]</scope>
    <source>
        <strain evidence="4 5">PV-1</strain>
    </source>
</reference>
<dbReference type="GO" id="GO:0044780">
    <property type="term" value="P:bacterial-type flagellum assembly"/>
    <property type="evidence" value="ECO:0007669"/>
    <property type="project" value="InterPro"/>
</dbReference>
<keyword evidence="3" id="KW-1005">Bacterial flagellum biogenesis</keyword>
<comment type="similarity">
    <text evidence="2">Belongs to the FlgN family.</text>
</comment>